<keyword evidence="7" id="KW-1185">Reference proteome</keyword>
<evidence type="ECO:0000313" key="7">
    <source>
        <dbReference type="Proteomes" id="UP001208567"/>
    </source>
</evidence>
<dbReference type="EMBL" id="BRXR01000001">
    <property type="protein sequence ID" value="GLC29905.1"/>
    <property type="molecule type" value="Genomic_DNA"/>
</dbReference>
<keyword evidence="2" id="KW-0285">Flavoprotein</keyword>
<dbReference type="Gene3D" id="3.30.300.330">
    <property type="match status" value="1"/>
</dbReference>
<dbReference type="Gene3D" id="3.30.70.3450">
    <property type="match status" value="1"/>
</dbReference>
<dbReference type="InterPro" id="IPR016166">
    <property type="entry name" value="FAD-bd_PCMH"/>
</dbReference>
<dbReference type="RefSeq" id="WP_264849179.1">
    <property type="nucleotide sequence ID" value="NZ_BRXR01000001.1"/>
</dbReference>
<reference evidence="6 7" key="1">
    <citation type="journal article" date="2024" name="Int. J. Syst. Evol. Microbiol.">
        <title>Clostridium omnivorum sp. nov., isolated from anoxic soil under the treatment of reductive soil disinfestation.</title>
        <authorList>
            <person name="Ueki A."/>
            <person name="Tonouchi A."/>
            <person name="Kaku N."/>
            <person name="Honma S."/>
            <person name="Ueki K."/>
        </authorList>
    </citation>
    <scope>NUCLEOTIDE SEQUENCE [LARGE SCALE GENOMIC DNA]</scope>
    <source>
        <strain evidence="6 7">E14</strain>
    </source>
</reference>
<dbReference type="Pfam" id="PF01565">
    <property type="entry name" value="FAD_binding_4"/>
    <property type="match status" value="1"/>
</dbReference>
<protein>
    <submittedName>
        <fullName evidence="6">Oxidoreductase</fullName>
    </submittedName>
</protein>
<dbReference type="InterPro" id="IPR016169">
    <property type="entry name" value="FAD-bd_PCMH_sub2"/>
</dbReference>
<dbReference type="SUPFAM" id="SSF55103">
    <property type="entry name" value="FAD-linked oxidases, C-terminal domain"/>
    <property type="match status" value="1"/>
</dbReference>
<accession>A0ABQ5N4D6</accession>
<gene>
    <name evidence="6" type="ORF">bsdE14_13150</name>
</gene>
<dbReference type="Proteomes" id="UP001208567">
    <property type="component" value="Unassembled WGS sequence"/>
</dbReference>
<dbReference type="InterPro" id="IPR004113">
    <property type="entry name" value="FAD-bd_oxidored_4_C"/>
</dbReference>
<sequence length="575" mass="65481">MGKKETEYCPKWYEEAPPENSYRSILKWGDPKEFKHPNQGLYKLMKKTFNMTDEDFKTTEKMGLEKVDFDRKINLSEQQINTFKNIVGNENVKSDNYSRLQIAYGKTMLDLMRLREGIVENIPDLVIHPRNKEDIIKIVSFCNEEKIPVYVYGGGSSVTRGVECINGGISLDMRVHMNKVIEFNETNQTITVEAGMSGPDLEKTLNNAKSLFNAKRAYTCGHFPQSFEYSCVGGWVVTRGAGQNSTYFGKIEDIVVSQEYVTPAGIIKTEAYPAQATGPSIDEIMMGSEGAFGVLISATLKIFRYMPENQRRFSYMFKTWDEALDAAREIMQGQFGYPSVFRLSDPEETDVMMKLYGVEGTVIDKALNAKGYKSGERCMFLGFTDGESAFTKVIKRNVHKICKIHGAMYTTGYVTKGWEKGRFKDPYMREDLQDYGLMIDTLECSVTWDTMKEVHAGVRSYCKSRPNTICMTHMSHVYPQGANLYFIFIAKMNTIDEYLNYQYGILDNIQKYGAAMSHHHGIGKMTAPWLEAQIGKNQMDVFRSLKNHFDPNNIMNPGGTLGLDLKAEDKRFVKE</sequence>
<evidence type="ECO:0000313" key="6">
    <source>
        <dbReference type="EMBL" id="GLC29905.1"/>
    </source>
</evidence>
<dbReference type="InterPro" id="IPR016164">
    <property type="entry name" value="FAD-linked_Oxase-like_C"/>
</dbReference>
<evidence type="ECO:0000256" key="2">
    <source>
        <dbReference type="ARBA" id="ARBA00022630"/>
    </source>
</evidence>
<organism evidence="6 7">
    <name type="scientific">Clostridium omnivorum</name>
    <dbReference type="NCBI Taxonomy" id="1604902"/>
    <lineage>
        <taxon>Bacteria</taxon>
        <taxon>Bacillati</taxon>
        <taxon>Bacillota</taxon>
        <taxon>Clostridia</taxon>
        <taxon>Eubacteriales</taxon>
        <taxon>Clostridiaceae</taxon>
        <taxon>Clostridium</taxon>
    </lineage>
</organism>
<proteinExistence type="inferred from homology"/>
<comment type="caution">
    <text evidence="6">The sequence shown here is derived from an EMBL/GenBank/DDBJ whole genome shotgun (WGS) entry which is preliminary data.</text>
</comment>
<dbReference type="PANTHER" id="PTHR46568:SF1">
    <property type="entry name" value="ALKYLDIHYDROXYACETONEPHOSPHATE SYNTHASE, PEROXISOMAL"/>
    <property type="match status" value="1"/>
</dbReference>
<keyword evidence="4" id="KW-0560">Oxidoreductase</keyword>
<dbReference type="InterPro" id="IPR025650">
    <property type="entry name" value="Alkyl-DHAP_Synthase"/>
</dbReference>
<keyword evidence="3" id="KW-0274">FAD</keyword>
<dbReference type="SUPFAM" id="SSF56176">
    <property type="entry name" value="FAD-binding/transporter-associated domain-like"/>
    <property type="match status" value="1"/>
</dbReference>
<dbReference type="InterPro" id="IPR016167">
    <property type="entry name" value="FAD-bd_PCMH_sub1"/>
</dbReference>
<dbReference type="Gene3D" id="1.10.45.10">
    <property type="entry name" value="Vanillyl-alcohol Oxidase, Chain A, domain 4"/>
    <property type="match status" value="1"/>
</dbReference>
<evidence type="ECO:0000256" key="4">
    <source>
        <dbReference type="ARBA" id="ARBA00023002"/>
    </source>
</evidence>
<dbReference type="InterPro" id="IPR016171">
    <property type="entry name" value="Vanillyl_alc_oxidase_C-sub2"/>
</dbReference>
<comment type="similarity">
    <text evidence="1">Belongs to the FAD-binding oxidoreductase/transferase type 4 family.</text>
</comment>
<dbReference type="InterPro" id="IPR036318">
    <property type="entry name" value="FAD-bd_PCMH-like_sf"/>
</dbReference>
<dbReference type="Pfam" id="PF02913">
    <property type="entry name" value="FAD-oxidase_C"/>
    <property type="match status" value="1"/>
</dbReference>
<name>A0ABQ5N4D6_9CLOT</name>
<dbReference type="Gene3D" id="3.30.43.10">
    <property type="entry name" value="Uridine Diphospho-n-acetylenolpyruvylglucosamine Reductase, domain 2"/>
    <property type="match status" value="1"/>
</dbReference>
<feature type="domain" description="FAD-binding PCMH-type" evidence="5">
    <location>
        <begin position="119"/>
        <end position="305"/>
    </location>
</feature>
<dbReference type="InterPro" id="IPR006094">
    <property type="entry name" value="Oxid_FAD_bind_N"/>
</dbReference>
<evidence type="ECO:0000256" key="1">
    <source>
        <dbReference type="ARBA" id="ARBA00008000"/>
    </source>
</evidence>
<dbReference type="PROSITE" id="PS51387">
    <property type="entry name" value="FAD_PCMH"/>
    <property type="match status" value="1"/>
</dbReference>
<evidence type="ECO:0000259" key="5">
    <source>
        <dbReference type="PROSITE" id="PS51387"/>
    </source>
</evidence>
<evidence type="ECO:0000256" key="3">
    <source>
        <dbReference type="ARBA" id="ARBA00022827"/>
    </source>
</evidence>
<dbReference type="Gene3D" id="3.30.465.10">
    <property type="match status" value="1"/>
</dbReference>
<dbReference type="PANTHER" id="PTHR46568">
    <property type="entry name" value="ALKYLDIHYDROXYACETONEPHOSPHATE SYNTHASE, PEROXISOMAL"/>
    <property type="match status" value="1"/>
</dbReference>